<evidence type="ECO:0000259" key="3">
    <source>
        <dbReference type="PROSITE" id="PS50977"/>
    </source>
</evidence>
<organism evidence="4 5">
    <name type="scientific">Clostridium frigoris</name>
    <dbReference type="NCBI Taxonomy" id="205327"/>
    <lineage>
        <taxon>Bacteria</taxon>
        <taxon>Bacillati</taxon>
        <taxon>Bacillota</taxon>
        <taxon>Clostridia</taxon>
        <taxon>Eubacteriales</taxon>
        <taxon>Clostridiaceae</taxon>
        <taxon>Clostridium</taxon>
    </lineage>
</organism>
<dbReference type="EMBL" id="JAHLDV010000019">
    <property type="protein sequence ID" value="MBU3160049.1"/>
    <property type="molecule type" value="Genomic_DNA"/>
</dbReference>
<accession>A0ABS6BUM2</accession>
<reference evidence="4 5" key="1">
    <citation type="submission" date="2021-06" db="EMBL/GenBank/DDBJ databases">
        <title>Clostridia strains as spoilage organisms.</title>
        <authorList>
            <person name="Wambui J."/>
            <person name="Stephan R."/>
            <person name="Stevens M.J.A."/>
        </authorList>
    </citation>
    <scope>NUCLEOTIDE SEQUENCE [LARGE SCALE GENOMIC DNA]</scope>
    <source>
        <strain evidence="4 5">DSM 14204</strain>
    </source>
</reference>
<evidence type="ECO:0000313" key="4">
    <source>
        <dbReference type="EMBL" id="MBU3160049.1"/>
    </source>
</evidence>
<evidence type="ECO:0000256" key="1">
    <source>
        <dbReference type="ARBA" id="ARBA00023125"/>
    </source>
</evidence>
<evidence type="ECO:0000256" key="2">
    <source>
        <dbReference type="PROSITE-ProRule" id="PRU00335"/>
    </source>
</evidence>
<dbReference type="PROSITE" id="PS50977">
    <property type="entry name" value="HTH_TETR_2"/>
    <property type="match status" value="1"/>
</dbReference>
<name>A0ABS6BUM2_9CLOT</name>
<sequence length="209" mass="24576">MKNTKEQIIRETIIESASVLFQKWGLKKTSMEDIAKSVGKGKSTVYYYYTNKQEIFLIVMERLAKCIVKNSKEVINKEKKAEDKLRKYLLEYSSEIKKYANLYDIVRYELKEDIELKTKIRTSYDTEEHELIKEIIKYGILNKEFKQYTEDEVKQISSTILGIARSMLFDLYIENLPADGGNRMNVFLEVLFNGVKRQEINDIGSDKLH</sequence>
<gene>
    <name evidence="4" type="ORF">KPL37_09820</name>
</gene>
<proteinExistence type="predicted"/>
<dbReference type="InterPro" id="IPR001647">
    <property type="entry name" value="HTH_TetR"/>
</dbReference>
<dbReference type="RefSeq" id="WP_216148761.1">
    <property type="nucleotide sequence ID" value="NZ_JAHLDV010000019.1"/>
</dbReference>
<dbReference type="PANTHER" id="PTHR43479">
    <property type="entry name" value="ACREF/ENVCD OPERON REPRESSOR-RELATED"/>
    <property type="match status" value="1"/>
</dbReference>
<protein>
    <submittedName>
        <fullName evidence="4">TetR/AcrR family transcriptional regulator</fullName>
    </submittedName>
</protein>
<dbReference type="InterPro" id="IPR050624">
    <property type="entry name" value="HTH-type_Tx_Regulator"/>
</dbReference>
<feature type="domain" description="HTH tetR-type" evidence="3">
    <location>
        <begin position="7"/>
        <end position="67"/>
    </location>
</feature>
<dbReference type="PANTHER" id="PTHR43479:SF11">
    <property type="entry name" value="ACREF_ENVCD OPERON REPRESSOR-RELATED"/>
    <property type="match status" value="1"/>
</dbReference>
<keyword evidence="5" id="KW-1185">Reference proteome</keyword>
<comment type="caution">
    <text evidence="4">The sequence shown here is derived from an EMBL/GenBank/DDBJ whole genome shotgun (WGS) entry which is preliminary data.</text>
</comment>
<feature type="DNA-binding region" description="H-T-H motif" evidence="2">
    <location>
        <begin position="30"/>
        <end position="49"/>
    </location>
</feature>
<dbReference type="Proteomes" id="UP000776252">
    <property type="component" value="Unassembled WGS sequence"/>
</dbReference>
<dbReference type="Pfam" id="PF00440">
    <property type="entry name" value="TetR_N"/>
    <property type="match status" value="1"/>
</dbReference>
<evidence type="ECO:0000313" key="5">
    <source>
        <dbReference type="Proteomes" id="UP000776252"/>
    </source>
</evidence>
<keyword evidence="1 2" id="KW-0238">DNA-binding</keyword>